<sequence length="463" mass="51437">MQPFSDQDSGYGEILEPPPSLWRLVEQQVPVSERPEFKRILGEAAVDLSLELHAEFEILLDLWRELRSTCLTLSKSSIHNNSFLLADPPVIKDMVTQEIRMLLIAVRQKARQEGRDIDQALSKYNAKIVNFAMGTAQSDSRINSGTGARLKDQGTNRQQMGSRYSDDRPVSSLSTGSNIEEDLEEIMEKLKISDIDEVISHLQSLLEEECKALERDLVSLQQRLEEEHLYATEVQTSLPEPSLAELREERRVLERDLQLNQLAVTSKDSQRNLTVSRSIETVPRSSSGSHKLKLSRRPLSGNLQGSELSISPCTPASMPASPAAERNRALSFTSLLPTPLTPPAPYQPKAFGKATSGGSEQSIERGTAVASHRHITSPSNAQKRDLLQNCLSCEIPLSTRMSGKFPPPDCVVTEQTQSLFRQGLVPQKLDLPFVPSPPAVQRPSNSSKSLSSFRRVRSQQSHS</sequence>
<gene>
    <name evidence="4 5" type="primary">ccdc24.L</name>
</gene>
<keyword evidence="3" id="KW-1185">Reference proteome</keyword>
<dbReference type="Proteomes" id="UP000186698">
    <property type="component" value="Chromosome 4L"/>
</dbReference>
<dbReference type="PANTHER" id="PTHR28601">
    <property type="entry name" value="COILED-COIL DOMAIN-CONTAINING PROTEIN 24"/>
    <property type="match status" value="1"/>
</dbReference>
<evidence type="ECO:0000313" key="5">
    <source>
        <dbReference type="Xenbase" id="XB-GENE-17338335"/>
    </source>
</evidence>
<reference evidence="4" key="1">
    <citation type="submission" date="2025-08" db="UniProtKB">
        <authorList>
            <consortium name="RefSeq"/>
        </authorList>
    </citation>
    <scope>IDENTIFICATION</scope>
    <source>
        <strain evidence="4">J_2021</strain>
        <tissue evidence="4">Erythrocytes</tissue>
    </source>
</reference>
<dbReference type="Xenbase" id="XB-GENE-17338335">
    <property type="gene designation" value="ccdc24.L"/>
</dbReference>
<dbReference type="KEGG" id="xla:108714279"/>
<accession>A0A1L8GM70</accession>
<name>A0A1L8GM70_XENLA</name>
<dbReference type="PaxDb" id="8355-A0A1L8GM70"/>
<feature type="compositionally biased region" description="Low complexity" evidence="2">
    <location>
        <begin position="442"/>
        <end position="453"/>
    </location>
</feature>
<feature type="compositionally biased region" description="Polar residues" evidence="2">
    <location>
        <begin position="266"/>
        <end position="289"/>
    </location>
</feature>
<evidence type="ECO:0000313" key="3">
    <source>
        <dbReference type="Proteomes" id="UP000186698"/>
    </source>
</evidence>
<dbReference type="InterPro" id="IPR031367">
    <property type="entry name" value="CCDC24"/>
</dbReference>
<keyword evidence="1" id="KW-0175">Coiled coil</keyword>
<dbReference type="OMA" id="HANTKSP"/>
<protein>
    <submittedName>
        <fullName evidence="4">Coiled-coil domain-containing protein 24 isoform X1</fullName>
    </submittedName>
</protein>
<dbReference type="CTD" id="108714279"/>
<organism evidence="3 4">
    <name type="scientific">Xenopus laevis</name>
    <name type="common">African clawed frog</name>
    <dbReference type="NCBI Taxonomy" id="8355"/>
    <lineage>
        <taxon>Eukaryota</taxon>
        <taxon>Metazoa</taxon>
        <taxon>Chordata</taxon>
        <taxon>Craniata</taxon>
        <taxon>Vertebrata</taxon>
        <taxon>Euteleostomi</taxon>
        <taxon>Amphibia</taxon>
        <taxon>Batrachia</taxon>
        <taxon>Anura</taxon>
        <taxon>Pipoidea</taxon>
        <taxon>Pipidae</taxon>
        <taxon>Xenopodinae</taxon>
        <taxon>Xenopus</taxon>
        <taxon>Xenopus</taxon>
    </lineage>
</organism>
<evidence type="ECO:0000256" key="1">
    <source>
        <dbReference type="SAM" id="Coils"/>
    </source>
</evidence>
<evidence type="ECO:0000256" key="2">
    <source>
        <dbReference type="SAM" id="MobiDB-lite"/>
    </source>
</evidence>
<feature type="region of interest" description="Disordered" evidence="2">
    <location>
        <begin position="430"/>
        <end position="463"/>
    </location>
</feature>
<dbReference type="RefSeq" id="XP_018113851.1">
    <property type="nucleotide sequence ID" value="XM_018258362.2"/>
</dbReference>
<dbReference type="AlphaFoldDB" id="A0A1L8GM70"/>
<dbReference type="Pfam" id="PF15669">
    <property type="entry name" value="CCDC24"/>
    <property type="match status" value="1"/>
</dbReference>
<dbReference type="GeneID" id="108714279"/>
<feature type="coiled-coil region" evidence="1">
    <location>
        <begin position="203"/>
        <end position="263"/>
    </location>
</feature>
<feature type="region of interest" description="Disordered" evidence="2">
    <location>
        <begin position="266"/>
        <end position="325"/>
    </location>
</feature>
<dbReference type="Bgee" id="108714279">
    <property type="expression patterns" value="Expressed in testis and 12 other cell types or tissues"/>
</dbReference>
<evidence type="ECO:0000313" key="4">
    <source>
        <dbReference type="RefSeq" id="XP_018113851.1"/>
    </source>
</evidence>
<feature type="region of interest" description="Disordered" evidence="2">
    <location>
        <begin position="138"/>
        <end position="177"/>
    </location>
</feature>
<dbReference type="AGR" id="Xenbase:XB-GENE-17338335"/>
<proteinExistence type="predicted"/>
<dbReference type="OrthoDB" id="6022633at2759"/>
<feature type="compositionally biased region" description="Polar residues" evidence="2">
    <location>
        <begin position="301"/>
        <end position="314"/>
    </location>
</feature>
<dbReference type="PANTHER" id="PTHR28601:SF1">
    <property type="entry name" value="COILED-COIL DOMAIN-CONTAINING PROTEIN 24"/>
    <property type="match status" value="1"/>
</dbReference>
<dbReference type="STRING" id="8355.A0A1L8GM70"/>